<gene>
    <name evidence="2" type="ORF">NCTC12195_01390</name>
</gene>
<protein>
    <submittedName>
        <fullName evidence="2">Putative permease</fullName>
    </submittedName>
</protein>
<keyword evidence="1" id="KW-0812">Transmembrane</keyword>
<dbReference type="Proteomes" id="UP000255277">
    <property type="component" value="Unassembled WGS sequence"/>
</dbReference>
<keyword evidence="1" id="KW-0472">Membrane</keyword>
<dbReference type="EMBL" id="UHDK01000001">
    <property type="protein sequence ID" value="SUM31953.1"/>
    <property type="molecule type" value="Genomic_DNA"/>
</dbReference>
<feature type="transmembrane region" description="Helical" evidence="1">
    <location>
        <begin position="52"/>
        <end position="70"/>
    </location>
</feature>
<keyword evidence="1" id="KW-1133">Transmembrane helix</keyword>
<dbReference type="AlphaFoldDB" id="A0A380FER6"/>
<feature type="transmembrane region" description="Helical" evidence="1">
    <location>
        <begin position="82"/>
        <end position="103"/>
    </location>
</feature>
<organism evidence="2 3">
    <name type="scientific">Staphylococcus gallinarum</name>
    <dbReference type="NCBI Taxonomy" id="1293"/>
    <lineage>
        <taxon>Bacteria</taxon>
        <taxon>Bacillati</taxon>
        <taxon>Bacillota</taxon>
        <taxon>Bacilli</taxon>
        <taxon>Bacillales</taxon>
        <taxon>Staphylococcaceae</taxon>
        <taxon>Staphylococcus</taxon>
    </lineage>
</organism>
<dbReference type="STRING" id="1293.SH09_03325"/>
<reference evidence="2 3" key="1">
    <citation type="submission" date="2018-06" db="EMBL/GenBank/DDBJ databases">
        <authorList>
            <consortium name="Pathogen Informatics"/>
            <person name="Doyle S."/>
        </authorList>
    </citation>
    <scope>NUCLEOTIDE SEQUENCE [LARGE SCALE GENOMIC DNA]</scope>
    <source>
        <strain evidence="2 3">NCTC12195</strain>
    </source>
</reference>
<feature type="transmembrane region" description="Helical" evidence="1">
    <location>
        <begin position="20"/>
        <end position="40"/>
    </location>
</feature>
<proteinExistence type="predicted"/>
<accession>A0A380FER6</accession>
<evidence type="ECO:0000313" key="3">
    <source>
        <dbReference type="Proteomes" id="UP000255277"/>
    </source>
</evidence>
<name>A0A380FER6_STAGA</name>
<evidence type="ECO:0000313" key="2">
    <source>
        <dbReference type="EMBL" id="SUM31953.1"/>
    </source>
</evidence>
<sequence length="146" mass="16597">MIVAIFGMLFVVKPEFSSSVIPAIGGLFSGIFAAAAYTCVRALSSREAPYTIVFYFSFFSIIVLIPFTIFTFEPMSWLQCLYLLGAGLAAAIGQIGITLAYSFAPAKRHFDIHLCIHCIYCIIWLYSLWRVTRSICNFRLYHYYRI</sequence>
<evidence type="ECO:0000256" key="1">
    <source>
        <dbReference type="SAM" id="Phobius"/>
    </source>
</evidence>
<feature type="transmembrane region" description="Helical" evidence="1">
    <location>
        <begin position="110"/>
        <end position="129"/>
    </location>
</feature>